<dbReference type="Pfam" id="PF00254">
    <property type="entry name" value="FKBP_C"/>
    <property type="match status" value="1"/>
</dbReference>
<evidence type="ECO:0000256" key="2">
    <source>
        <dbReference type="ARBA" id="ARBA00006577"/>
    </source>
</evidence>
<evidence type="ECO:0000313" key="8">
    <source>
        <dbReference type="EMBL" id="MCW3788163.1"/>
    </source>
</evidence>
<dbReference type="EC" id="5.2.1.8" evidence="6"/>
<dbReference type="PROSITE" id="PS50059">
    <property type="entry name" value="FKBP_PPIASE"/>
    <property type="match status" value="1"/>
</dbReference>
<dbReference type="InterPro" id="IPR046357">
    <property type="entry name" value="PPIase_dom_sf"/>
</dbReference>
<gene>
    <name evidence="8" type="ORF">OM075_16950</name>
</gene>
<sequence>MKKVLILAMLLPLLAGCLKDDENIDYAVLDEEIISEYLATNNIVAERHSSGLYYKVIEQGEGASINIDTDDKVTFSFSSETITGASFYDEDKNHTANLSALPYAFQIGMSQINKEGEIILYSPSQLCRNAYGYIYGEENTVMVYHIKIDRDQSEIDEEIISAYLADNGIEAERHESGLYYKILTEGEGDNVTSTSLVDASYKGSLLNGEVFDEGTLSRTSLTGLIEAWQVGVPLLKKGSKARFYCPSQMCYGSTARYDSNGNVTIPDNSILIFEIEVVNFY</sequence>
<dbReference type="PROSITE" id="PS51257">
    <property type="entry name" value="PROKAR_LIPOPROTEIN"/>
    <property type="match status" value="1"/>
</dbReference>
<evidence type="ECO:0000256" key="4">
    <source>
        <dbReference type="ARBA" id="ARBA00023235"/>
    </source>
</evidence>
<dbReference type="GO" id="GO:0003755">
    <property type="term" value="F:peptidyl-prolyl cis-trans isomerase activity"/>
    <property type="evidence" value="ECO:0007669"/>
    <property type="project" value="UniProtKB-UniRule"/>
</dbReference>
<evidence type="ECO:0000256" key="1">
    <source>
        <dbReference type="ARBA" id="ARBA00000971"/>
    </source>
</evidence>
<feature type="domain" description="PPIase FKBP-type" evidence="7">
    <location>
        <begin position="194"/>
        <end position="281"/>
    </location>
</feature>
<dbReference type="Proteomes" id="UP001209229">
    <property type="component" value="Unassembled WGS sequence"/>
</dbReference>
<comment type="caution">
    <text evidence="8">The sequence shown here is derived from an EMBL/GenBank/DDBJ whole genome shotgun (WGS) entry which is preliminary data.</text>
</comment>
<dbReference type="SUPFAM" id="SSF54534">
    <property type="entry name" value="FKBP-like"/>
    <property type="match status" value="2"/>
</dbReference>
<evidence type="ECO:0000259" key="7">
    <source>
        <dbReference type="PROSITE" id="PS50059"/>
    </source>
</evidence>
<evidence type="ECO:0000256" key="3">
    <source>
        <dbReference type="ARBA" id="ARBA00023110"/>
    </source>
</evidence>
<dbReference type="PANTHER" id="PTHR43811">
    <property type="entry name" value="FKBP-TYPE PEPTIDYL-PROLYL CIS-TRANS ISOMERASE FKPA"/>
    <property type="match status" value="1"/>
</dbReference>
<dbReference type="RefSeq" id="WP_301191724.1">
    <property type="nucleotide sequence ID" value="NZ_JAPDPJ010000045.1"/>
</dbReference>
<dbReference type="InterPro" id="IPR001179">
    <property type="entry name" value="PPIase_FKBP_dom"/>
</dbReference>
<dbReference type="PANTHER" id="PTHR43811:SF19">
    <property type="entry name" value="39 KDA FK506-BINDING NUCLEAR PROTEIN"/>
    <property type="match status" value="1"/>
</dbReference>
<keyword evidence="4 5" id="KW-0413">Isomerase</keyword>
<dbReference type="EMBL" id="JAPDPJ010000045">
    <property type="protein sequence ID" value="MCW3788163.1"/>
    <property type="molecule type" value="Genomic_DNA"/>
</dbReference>
<comment type="similarity">
    <text evidence="2 6">Belongs to the FKBP-type PPIase family.</text>
</comment>
<dbReference type="Gene3D" id="3.10.50.40">
    <property type="match status" value="2"/>
</dbReference>
<organism evidence="8 9">
    <name type="scientific">Plebeiibacterium sediminum</name>
    <dbReference type="NCBI Taxonomy" id="2992112"/>
    <lineage>
        <taxon>Bacteria</taxon>
        <taxon>Pseudomonadati</taxon>
        <taxon>Bacteroidota</taxon>
        <taxon>Bacteroidia</taxon>
        <taxon>Marinilabiliales</taxon>
        <taxon>Marinilabiliaceae</taxon>
        <taxon>Plebeiibacterium</taxon>
    </lineage>
</organism>
<keyword evidence="3 5" id="KW-0697">Rotamase</keyword>
<dbReference type="AlphaFoldDB" id="A0AAE3SHF6"/>
<reference evidence="8" key="1">
    <citation type="submission" date="2022-10" db="EMBL/GenBank/DDBJ databases">
        <authorList>
            <person name="Yu W.X."/>
        </authorList>
    </citation>
    <scope>NUCLEOTIDE SEQUENCE</scope>
    <source>
        <strain evidence="8">AAT</strain>
    </source>
</reference>
<comment type="catalytic activity">
    <reaction evidence="1 5 6">
        <text>[protein]-peptidylproline (omega=180) = [protein]-peptidylproline (omega=0)</text>
        <dbReference type="Rhea" id="RHEA:16237"/>
        <dbReference type="Rhea" id="RHEA-COMP:10747"/>
        <dbReference type="Rhea" id="RHEA-COMP:10748"/>
        <dbReference type="ChEBI" id="CHEBI:83833"/>
        <dbReference type="ChEBI" id="CHEBI:83834"/>
        <dbReference type="EC" id="5.2.1.8"/>
    </reaction>
</comment>
<evidence type="ECO:0000256" key="5">
    <source>
        <dbReference type="PROSITE-ProRule" id="PRU00277"/>
    </source>
</evidence>
<evidence type="ECO:0000313" key="9">
    <source>
        <dbReference type="Proteomes" id="UP001209229"/>
    </source>
</evidence>
<accession>A0AAE3SHF6</accession>
<protein>
    <recommendedName>
        <fullName evidence="6">Peptidyl-prolyl cis-trans isomerase</fullName>
        <ecNumber evidence="6">5.2.1.8</ecNumber>
    </recommendedName>
</protein>
<name>A0AAE3SHF6_9BACT</name>
<evidence type="ECO:0000256" key="6">
    <source>
        <dbReference type="RuleBase" id="RU003915"/>
    </source>
</evidence>
<proteinExistence type="inferred from homology"/>
<keyword evidence="9" id="KW-1185">Reference proteome</keyword>